<evidence type="ECO:0000256" key="1">
    <source>
        <dbReference type="SAM" id="MobiDB-lite"/>
    </source>
</evidence>
<evidence type="ECO:0000313" key="3">
    <source>
        <dbReference type="Proteomes" id="UP000015241"/>
    </source>
</evidence>
<dbReference type="OrthoDB" id="2802178at2759"/>
<gene>
    <name evidence="2" type="ORF">FOMPIDRAFT_1023626</name>
</gene>
<dbReference type="EMBL" id="KE504147">
    <property type="protein sequence ID" value="EPT00662.1"/>
    <property type="molecule type" value="Genomic_DNA"/>
</dbReference>
<sequence length="113" mass="12965">MARAKKIAKISNRDRTLYTLHDLGHKSFKREQFVMEARAHSERAGEAWSKRADANVLSELDALVRWPSDHIELWHWLSHTFPGSLRTESSSGTRTGRNAGYPMMRRQSSLNTA</sequence>
<keyword evidence="3" id="KW-1185">Reference proteome</keyword>
<dbReference type="Proteomes" id="UP000015241">
    <property type="component" value="Unassembled WGS sequence"/>
</dbReference>
<name>S8E6I3_FOMSC</name>
<feature type="compositionally biased region" description="Polar residues" evidence="1">
    <location>
        <begin position="86"/>
        <end position="96"/>
    </location>
</feature>
<dbReference type="AlphaFoldDB" id="S8E6I3"/>
<dbReference type="HOGENOM" id="CLU_2133566_0_0_1"/>
<reference evidence="2 3" key="1">
    <citation type="journal article" date="2012" name="Science">
        <title>The Paleozoic origin of enzymatic lignin decomposition reconstructed from 31 fungal genomes.</title>
        <authorList>
            <person name="Floudas D."/>
            <person name="Binder M."/>
            <person name="Riley R."/>
            <person name="Barry K."/>
            <person name="Blanchette R.A."/>
            <person name="Henrissat B."/>
            <person name="Martinez A.T."/>
            <person name="Otillar R."/>
            <person name="Spatafora J.W."/>
            <person name="Yadav J.S."/>
            <person name="Aerts A."/>
            <person name="Benoit I."/>
            <person name="Boyd A."/>
            <person name="Carlson A."/>
            <person name="Copeland A."/>
            <person name="Coutinho P.M."/>
            <person name="de Vries R.P."/>
            <person name="Ferreira P."/>
            <person name="Findley K."/>
            <person name="Foster B."/>
            <person name="Gaskell J."/>
            <person name="Glotzer D."/>
            <person name="Gorecki P."/>
            <person name="Heitman J."/>
            <person name="Hesse C."/>
            <person name="Hori C."/>
            <person name="Igarashi K."/>
            <person name="Jurgens J.A."/>
            <person name="Kallen N."/>
            <person name="Kersten P."/>
            <person name="Kohler A."/>
            <person name="Kuees U."/>
            <person name="Kumar T.K.A."/>
            <person name="Kuo A."/>
            <person name="LaButti K."/>
            <person name="Larrondo L.F."/>
            <person name="Lindquist E."/>
            <person name="Ling A."/>
            <person name="Lombard V."/>
            <person name="Lucas S."/>
            <person name="Lundell T."/>
            <person name="Martin R."/>
            <person name="McLaughlin D.J."/>
            <person name="Morgenstern I."/>
            <person name="Morin E."/>
            <person name="Murat C."/>
            <person name="Nagy L.G."/>
            <person name="Nolan M."/>
            <person name="Ohm R.A."/>
            <person name="Patyshakuliyeva A."/>
            <person name="Rokas A."/>
            <person name="Ruiz-Duenas F.J."/>
            <person name="Sabat G."/>
            <person name="Salamov A."/>
            <person name="Samejima M."/>
            <person name="Schmutz J."/>
            <person name="Slot J.C."/>
            <person name="St John F."/>
            <person name="Stenlid J."/>
            <person name="Sun H."/>
            <person name="Sun S."/>
            <person name="Syed K."/>
            <person name="Tsang A."/>
            <person name="Wiebenga A."/>
            <person name="Young D."/>
            <person name="Pisabarro A."/>
            <person name="Eastwood D.C."/>
            <person name="Martin F."/>
            <person name="Cullen D."/>
            <person name="Grigoriev I.V."/>
            <person name="Hibbett D.S."/>
        </authorList>
    </citation>
    <scope>NUCLEOTIDE SEQUENCE</scope>
    <source>
        <strain evidence="3">FP-58527</strain>
    </source>
</reference>
<dbReference type="InParanoid" id="S8E6I3"/>
<feature type="region of interest" description="Disordered" evidence="1">
    <location>
        <begin position="82"/>
        <end position="113"/>
    </location>
</feature>
<protein>
    <submittedName>
        <fullName evidence="2">Uncharacterized protein</fullName>
    </submittedName>
</protein>
<evidence type="ECO:0000313" key="2">
    <source>
        <dbReference type="EMBL" id="EPT00662.1"/>
    </source>
</evidence>
<organism evidence="2 3">
    <name type="scientific">Fomitopsis schrenkii</name>
    <name type="common">Brown rot fungus</name>
    <dbReference type="NCBI Taxonomy" id="2126942"/>
    <lineage>
        <taxon>Eukaryota</taxon>
        <taxon>Fungi</taxon>
        <taxon>Dikarya</taxon>
        <taxon>Basidiomycota</taxon>
        <taxon>Agaricomycotina</taxon>
        <taxon>Agaricomycetes</taxon>
        <taxon>Polyporales</taxon>
        <taxon>Fomitopsis</taxon>
    </lineage>
</organism>
<accession>S8E6I3</accession>
<proteinExistence type="predicted"/>